<keyword evidence="3" id="KW-1003">Cell membrane</keyword>
<keyword evidence="6 7" id="KW-0472">Membrane</keyword>
<dbReference type="PANTHER" id="PTHR30221:SF1">
    <property type="entry name" value="SMALL-CONDUCTANCE MECHANOSENSITIVE CHANNEL"/>
    <property type="match status" value="1"/>
</dbReference>
<dbReference type="OrthoDB" id="9809206at2"/>
<evidence type="ECO:0000256" key="7">
    <source>
        <dbReference type="SAM" id="Phobius"/>
    </source>
</evidence>
<dbReference type="Pfam" id="PF00924">
    <property type="entry name" value="MS_channel_2nd"/>
    <property type="match status" value="1"/>
</dbReference>
<dbReference type="InterPro" id="IPR011066">
    <property type="entry name" value="MscS_channel_C_sf"/>
</dbReference>
<evidence type="ECO:0000259" key="10">
    <source>
        <dbReference type="Pfam" id="PF21088"/>
    </source>
</evidence>
<dbReference type="SUPFAM" id="SSF82689">
    <property type="entry name" value="Mechanosensitive channel protein MscS (YggB), C-terminal domain"/>
    <property type="match status" value="1"/>
</dbReference>
<feature type="transmembrane region" description="Helical" evidence="7">
    <location>
        <begin position="86"/>
        <end position="116"/>
    </location>
</feature>
<feature type="transmembrane region" description="Helical" evidence="7">
    <location>
        <begin position="20"/>
        <end position="38"/>
    </location>
</feature>
<dbReference type="InterPro" id="IPR049142">
    <property type="entry name" value="MS_channel_1st"/>
</dbReference>
<sequence>MEDFKLENVIALVLEYGIPVFKAIALYIIGAWLISRAIKVTSKIMAKREYEITLQKFLLNIIRWVLWILLIVAIVGTLGIETSGFAAALAAMGLAIGLALQGSLSNFAGGVLLLLFKPFKVGDTVEAQGITGTIQEIDILQTKVLMFNRKTAIIPNGPLLNGNIINFDASGILRVETEIGVSYDADIPKTIEALRKLATDHPLTLEDPAPIVEVVTNADSSINILVRPYTLTADHWPVYFYLQKNFKQTLDAIGVEIPYPHHVEIRKTAD</sequence>
<evidence type="ECO:0000313" key="11">
    <source>
        <dbReference type="EMBL" id="PRP66825.1"/>
    </source>
</evidence>
<comment type="similarity">
    <text evidence="2">Belongs to the MscS (TC 1.A.23) family.</text>
</comment>
<organism evidence="11 12">
    <name type="scientific">Nonlabens agnitus</name>
    <dbReference type="NCBI Taxonomy" id="870484"/>
    <lineage>
        <taxon>Bacteria</taxon>
        <taxon>Pseudomonadati</taxon>
        <taxon>Bacteroidota</taxon>
        <taxon>Flavobacteriia</taxon>
        <taxon>Flavobacteriales</taxon>
        <taxon>Flavobacteriaceae</taxon>
        <taxon>Nonlabens</taxon>
    </lineage>
</organism>
<dbReference type="Pfam" id="PF21088">
    <property type="entry name" value="MS_channel_1st"/>
    <property type="match status" value="1"/>
</dbReference>
<evidence type="ECO:0000259" key="8">
    <source>
        <dbReference type="Pfam" id="PF00924"/>
    </source>
</evidence>
<keyword evidence="4 7" id="KW-0812">Transmembrane</keyword>
<evidence type="ECO:0000256" key="4">
    <source>
        <dbReference type="ARBA" id="ARBA00022692"/>
    </source>
</evidence>
<dbReference type="InterPro" id="IPR010920">
    <property type="entry name" value="LSM_dom_sf"/>
</dbReference>
<feature type="domain" description="Mechanosensitive ion channel MscS C-terminal" evidence="9">
    <location>
        <begin position="175"/>
        <end position="257"/>
    </location>
</feature>
<dbReference type="EMBL" id="MQUC01000003">
    <property type="protein sequence ID" value="PRP66825.1"/>
    <property type="molecule type" value="Genomic_DNA"/>
</dbReference>
<dbReference type="GO" id="GO:0005886">
    <property type="term" value="C:plasma membrane"/>
    <property type="evidence" value="ECO:0007669"/>
    <property type="project" value="UniProtKB-SubCell"/>
</dbReference>
<dbReference type="Pfam" id="PF21082">
    <property type="entry name" value="MS_channel_3rd"/>
    <property type="match status" value="1"/>
</dbReference>
<comment type="subcellular location">
    <subcellularLocation>
        <location evidence="1">Cell membrane</location>
        <topology evidence="1">Multi-pass membrane protein</topology>
    </subcellularLocation>
</comment>
<dbReference type="Gene3D" id="2.30.30.60">
    <property type="match status" value="1"/>
</dbReference>
<keyword evidence="5 7" id="KW-1133">Transmembrane helix</keyword>
<feature type="domain" description="Mechanosensitive ion channel MscS" evidence="8">
    <location>
        <begin position="103"/>
        <end position="167"/>
    </location>
</feature>
<dbReference type="InterPro" id="IPR049278">
    <property type="entry name" value="MS_channel_C"/>
</dbReference>
<evidence type="ECO:0000259" key="9">
    <source>
        <dbReference type="Pfam" id="PF21082"/>
    </source>
</evidence>
<protein>
    <submittedName>
        <fullName evidence="11">Mechanosensitive ion channel protein</fullName>
    </submittedName>
</protein>
<dbReference type="RefSeq" id="WP_105982613.1">
    <property type="nucleotide sequence ID" value="NZ_MQUC01000003.1"/>
</dbReference>
<dbReference type="AlphaFoldDB" id="A0A2S9WTM5"/>
<dbReference type="SUPFAM" id="SSF50182">
    <property type="entry name" value="Sm-like ribonucleoproteins"/>
    <property type="match status" value="1"/>
</dbReference>
<dbReference type="Gene3D" id="3.30.70.100">
    <property type="match status" value="1"/>
</dbReference>
<evidence type="ECO:0000256" key="2">
    <source>
        <dbReference type="ARBA" id="ARBA00008017"/>
    </source>
</evidence>
<dbReference type="InterPro" id="IPR045275">
    <property type="entry name" value="MscS_archaea/bacteria_type"/>
</dbReference>
<dbReference type="InterPro" id="IPR023408">
    <property type="entry name" value="MscS_beta-dom_sf"/>
</dbReference>
<evidence type="ECO:0000256" key="3">
    <source>
        <dbReference type="ARBA" id="ARBA00022475"/>
    </source>
</evidence>
<reference evidence="11 12" key="1">
    <citation type="submission" date="2016-11" db="EMBL/GenBank/DDBJ databases">
        <title>Trade-off between light-utilization and light-protection in marine flavobacteria.</title>
        <authorList>
            <person name="Kumagai Y."/>
        </authorList>
    </citation>
    <scope>NUCLEOTIDE SEQUENCE [LARGE SCALE GENOMIC DNA]</scope>
    <source>
        <strain evidence="11 12">JCM 17109</strain>
    </source>
</reference>
<evidence type="ECO:0000256" key="5">
    <source>
        <dbReference type="ARBA" id="ARBA00022989"/>
    </source>
</evidence>
<dbReference type="GO" id="GO:0008381">
    <property type="term" value="F:mechanosensitive monoatomic ion channel activity"/>
    <property type="evidence" value="ECO:0007669"/>
    <property type="project" value="InterPro"/>
</dbReference>
<proteinExistence type="inferred from homology"/>
<comment type="caution">
    <text evidence="11">The sequence shown here is derived from an EMBL/GenBank/DDBJ whole genome shotgun (WGS) entry which is preliminary data.</text>
</comment>
<accession>A0A2S9WTM5</accession>
<name>A0A2S9WTM5_9FLAO</name>
<dbReference type="InterPro" id="IPR011014">
    <property type="entry name" value="MscS_channel_TM-2"/>
</dbReference>
<dbReference type="Proteomes" id="UP000239532">
    <property type="component" value="Unassembled WGS sequence"/>
</dbReference>
<dbReference type="SUPFAM" id="SSF82861">
    <property type="entry name" value="Mechanosensitive channel protein MscS (YggB), transmembrane region"/>
    <property type="match status" value="1"/>
</dbReference>
<dbReference type="InterPro" id="IPR006685">
    <property type="entry name" value="MscS_channel_2nd"/>
</dbReference>
<feature type="transmembrane region" description="Helical" evidence="7">
    <location>
        <begin position="58"/>
        <end position="80"/>
    </location>
</feature>
<dbReference type="Gene3D" id="1.10.287.1260">
    <property type="match status" value="1"/>
</dbReference>
<evidence type="ECO:0000256" key="1">
    <source>
        <dbReference type="ARBA" id="ARBA00004651"/>
    </source>
</evidence>
<dbReference type="PANTHER" id="PTHR30221">
    <property type="entry name" value="SMALL-CONDUCTANCE MECHANOSENSITIVE CHANNEL"/>
    <property type="match status" value="1"/>
</dbReference>
<keyword evidence="12" id="KW-1185">Reference proteome</keyword>
<evidence type="ECO:0000313" key="12">
    <source>
        <dbReference type="Proteomes" id="UP000239532"/>
    </source>
</evidence>
<gene>
    <name evidence="11" type="ORF">BST86_06765</name>
</gene>
<feature type="domain" description="Mechanosensitive ion channel transmembrane helices 2/3" evidence="10">
    <location>
        <begin position="60"/>
        <end position="101"/>
    </location>
</feature>
<evidence type="ECO:0000256" key="6">
    <source>
        <dbReference type="ARBA" id="ARBA00023136"/>
    </source>
</evidence>